<keyword evidence="3" id="KW-1185">Reference proteome</keyword>
<keyword evidence="1" id="KW-0732">Signal</keyword>
<sequence>MYVTVYLLLVAPALLAAAGPRMARRLAPAAADRAATLAAADPVPRTFGALAAVTALAPANADAAAALGRLLEVLHP</sequence>
<dbReference type="EMBL" id="JRKI01000029">
    <property type="protein sequence ID" value="KIZ16001.1"/>
    <property type="molecule type" value="Genomic_DNA"/>
</dbReference>
<feature type="signal peptide" evidence="1">
    <location>
        <begin position="1"/>
        <end position="23"/>
    </location>
</feature>
<evidence type="ECO:0000256" key="1">
    <source>
        <dbReference type="SAM" id="SignalP"/>
    </source>
</evidence>
<evidence type="ECO:0000313" key="3">
    <source>
        <dbReference type="Proteomes" id="UP000032458"/>
    </source>
</evidence>
<feature type="chain" id="PRO_5002318047" description="M56 family peptidase" evidence="1">
    <location>
        <begin position="24"/>
        <end position="76"/>
    </location>
</feature>
<evidence type="ECO:0008006" key="4">
    <source>
        <dbReference type="Google" id="ProtNLM"/>
    </source>
</evidence>
<gene>
    <name evidence="2" type="ORF">SNA_22435</name>
</gene>
<proteinExistence type="predicted"/>
<name>A0A0D7CIW4_9ACTN</name>
<reference evidence="2 3" key="1">
    <citation type="submission" date="2014-09" db="EMBL/GenBank/DDBJ databases">
        <title>Draft genome sequence of Streptomyces natalensis ATCC 27448, producer of the antifungal pimaricin.</title>
        <authorList>
            <person name="Mendes M.V."/>
            <person name="Beites T."/>
            <person name="Pires S."/>
            <person name="Santos C.L."/>
            <person name="Moradas-Ferreira P."/>
        </authorList>
    </citation>
    <scope>NUCLEOTIDE SEQUENCE [LARGE SCALE GENOMIC DNA]</scope>
    <source>
        <strain evidence="2 3">ATCC 27448</strain>
    </source>
</reference>
<accession>A0A0D7CIW4</accession>
<dbReference type="Proteomes" id="UP000032458">
    <property type="component" value="Unassembled WGS sequence"/>
</dbReference>
<comment type="caution">
    <text evidence="2">The sequence shown here is derived from an EMBL/GenBank/DDBJ whole genome shotgun (WGS) entry which is preliminary data.</text>
</comment>
<evidence type="ECO:0000313" key="2">
    <source>
        <dbReference type="EMBL" id="KIZ16001.1"/>
    </source>
</evidence>
<organism evidence="2 3">
    <name type="scientific">Streptomyces natalensis ATCC 27448</name>
    <dbReference type="NCBI Taxonomy" id="1240678"/>
    <lineage>
        <taxon>Bacteria</taxon>
        <taxon>Bacillati</taxon>
        <taxon>Actinomycetota</taxon>
        <taxon>Actinomycetes</taxon>
        <taxon>Kitasatosporales</taxon>
        <taxon>Streptomycetaceae</taxon>
        <taxon>Streptomyces</taxon>
    </lineage>
</organism>
<dbReference type="AlphaFoldDB" id="A0A0D7CIW4"/>
<protein>
    <recommendedName>
        <fullName evidence="4">M56 family peptidase</fullName>
    </recommendedName>
</protein>
<dbReference type="PATRIC" id="fig|1240678.4.peg.4784"/>